<dbReference type="GO" id="GO:0097731">
    <property type="term" value="C:9+0 non-motile cilium"/>
    <property type="evidence" value="ECO:0007669"/>
    <property type="project" value="TreeGrafter"/>
</dbReference>
<reference evidence="1" key="2">
    <citation type="submission" date="2025-08" db="UniProtKB">
        <authorList>
            <consortium name="Ensembl"/>
        </authorList>
    </citation>
    <scope>IDENTIFICATION</scope>
</reference>
<gene>
    <name evidence="1" type="primary">IFTAP</name>
</gene>
<dbReference type="OMA" id="KFINCHE"/>
<dbReference type="GO" id="GO:0007283">
    <property type="term" value="P:spermatogenesis"/>
    <property type="evidence" value="ECO:0007669"/>
    <property type="project" value="TreeGrafter"/>
</dbReference>
<dbReference type="PANTHER" id="PTHR35543">
    <property type="entry name" value="PROTEIN C11ORF74"/>
    <property type="match status" value="1"/>
</dbReference>
<dbReference type="PANTHER" id="PTHR35543:SF1">
    <property type="entry name" value="INTRAFLAGELLAR TRANSPORT-ASSOCIATED PROTEIN"/>
    <property type="match status" value="1"/>
</dbReference>
<dbReference type="Proteomes" id="UP000314981">
    <property type="component" value="Chromosome 15"/>
</dbReference>
<name>A0A4W2E8P2_BOBOX</name>
<accession>A0A4W2E8P2</accession>
<sequence>MPAKTPELEMMDEDRLIEEVLDKFVNCHEQTYEEFLRTFTHLSKDNVTKREAFGTNSSENNFTSIKFTQRNEPNDCRLSNKAIFLHTSSQCSEEEQIMIGDGQKAGSSFQGDLNRAGKVKVDNFLDIEDLDLDEEINPQLSKDVLLLPGQVEQEVSLSVPSYIPSVAIQPVTPGTKPRPTVKAADKQSKELIFIYLIDTHQPRLLMALASDLYHLFYASIKGDQIVGDEVQPFSLDEEFDYDAVVLTPKFTPAEMNAIKELSKQKTKSADLEDPHD</sequence>
<reference evidence="1 2" key="1">
    <citation type="submission" date="2018-11" db="EMBL/GenBank/DDBJ databases">
        <title>Haplotype-resolved cattle genomes.</title>
        <authorList>
            <person name="Low W.Y."/>
            <person name="Tearle R."/>
            <person name="Bickhart D.M."/>
            <person name="Rosen B.D."/>
            <person name="Koren S."/>
            <person name="Rhie A."/>
            <person name="Hiendleder S."/>
            <person name="Phillippy A.M."/>
            <person name="Smith T.P.L."/>
            <person name="Williams J.L."/>
        </authorList>
    </citation>
    <scope>NUCLEOTIDE SEQUENCE [LARGE SCALE GENOMIC DNA]</scope>
</reference>
<dbReference type="Ensembl" id="ENSBIXT00000046507.1">
    <property type="protein sequence ID" value="ENSBIXP00000035795.1"/>
    <property type="gene ID" value="ENSBIXG00000003379.1"/>
</dbReference>
<keyword evidence="2" id="KW-1185">Reference proteome</keyword>
<dbReference type="GO" id="GO:0005829">
    <property type="term" value="C:cytosol"/>
    <property type="evidence" value="ECO:0007669"/>
    <property type="project" value="TreeGrafter"/>
</dbReference>
<evidence type="ECO:0000313" key="2">
    <source>
        <dbReference type="Proteomes" id="UP000314981"/>
    </source>
</evidence>
<dbReference type="AlphaFoldDB" id="A0A4W2E8P2"/>
<dbReference type="Pfam" id="PF17722">
    <property type="entry name" value="IFTAP"/>
    <property type="match status" value="2"/>
</dbReference>
<reference evidence="1" key="3">
    <citation type="submission" date="2025-09" db="UniProtKB">
        <authorList>
            <consortium name="Ensembl"/>
        </authorList>
    </citation>
    <scope>IDENTIFICATION</scope>
</reference>
<proteinExistence type="predicted"/>
<evidence type="ECO:0000313" key="1">
    <source>
        <dbReference type="Ensembl" id="ENSBIXP00000035795.1"/>
    </source>
</evidence>
<dbReference type="STRING" id="30522.A0A4W2E8P2"/>
<dbReference type="GO" id="GO:0007340">
    <property type="term" value="P:acrosome reaction"/>
    <property type="evidence" value="ECO:0007669"/>
    <property type="project" value="TreeGrafter"/>
</dbReference>
<dbReference type="InterPro" id="IPR040028">
    <property type="entry name" value="IFTAP"/>
</dbReference>
<dbReference type="GO" id="GO:0120160">
    <property type="term" value="F:intraciliary transport particle A binding"/>
    <property type="evidence" value="ECO:0007669"/>
    <property type="project" value="TreeGrafter"/>
</dbReference>
<organism evidence="1 2">
    <name type="scientific">Bos indicus x Bos taurus</name>
    <name type="common">Hybrid cattle</name>
    <dbReference type="NCBI Taxonomy" id="30522"/>
    <lineage>
        <taxon>Eukaryota</taxon>
        <taxon>Metazoa</taxon>
        <taxon>Chordata</taxon>
        <taxon>Craniata</taxon>
        <taxon>Vertebrata</taxon>
        <taxon>Euteleostomi</taxon>
        <taxon>Mammalia</taxon>
        <taxon>Eutheria</taxon>
        <taxon>Laurasiatheria</taxon>
        <taxon>Artiodactyla</taxon>
        <taxon>Ruminantia</taxon>
        <taxon>Pecora</taxon>
        <taxon>Bovidae</taxon>
        <taxon>Bovinae</taxon>
        <taxon>Bos</taxon>
    </lineage>
</organism>
<protein>
    <submittedName>
        <fullName evidence="1">Intraflagellar transport associated protein</fullName>
    </submittedName>
</protein>